<protein>
    <submittedName>
        <fullName evidence="2">Uncharacterized protein</fullName>
    </submittedName>
</protein>
<evidence type="ECO:0000256" key="1">
    <source>
        <dbReference type="SAM" id="Coils"/>
    </source>
</evidence>
<dbReference type="AlphaFoldDB" id="A0A811TCI8"/>
<evidence type="ECO:0000313" key="3">
    <source>
        <dbReference type="Proteomes" id="UP000603056"/>
    </source>
</evidence>
<reference evidence="2" key="1">
    <citation type="submission" date="2020-10" db="EMBL/GenBank/DDBJ databases">
        <authorList>
            <person name="Hahn C.J."/>
            <person name="Laso-Perez R."/>
            <person name="Vulcano F."/>
            <person name="Vaziourakis K.-M."/>
            <person name="Stokke R."/>
            <person name="Steen I.H."/>
            <person name="Teske A."/>
            <person name="Boetius A."/>
            <person name="Liebeke M."/>
            <person name="Amann R."/>
            <person name="Knittel K."/>
        </authorList>
    </citation>
    <scope>NUCLEOTIDE SEQUENCE</scope>
    <source>
        <strain evidence="2">Gfbio:e3339647-f889-4370-9287-4fb5cb688e4c:AG394J04_GoMArc1</strain>
    </source>
</reference>
<dbReference type="EMBL" id="CAJHIP010000009">
    <property type="protein sequence ID" value="CAD6492475.1"/>
    <property type="molecule type" value="Genomic_DNA"/>
</dbReference>
<evidence type="ECO:0000313" key="2">
    <source>
        <dbReference type="EMBL" id="CAD6492475.1"/>
    </source>
</evidence>
<feature type="coiled-coil region" evidence="1">
    <location>
        <begin position="494"/>
        <end position="643"/>
    </location>
</feature>
<keyword evidence="1" id="KW-0175">Coiled coil</keyword>
<gene>
    <name evidence="2" type="ORF">FFODKBPE_00313</name>
</gene>
<organism evidence="2 3">
    <name type="scientific">Candidatus Argoarchaeum ethanivorans</name>
    <dbReference type="NCBI Taxonomy" id="2608793"/>
    <lineage>
        <taxon>Archaea</taxon>
        <taxon>Methanobacteriati</taxon>
        <taxon>Methanobacteriota</taxon>
        <taxon>Stenosarchaea group</taxon>
        <taxon>Methanomicrobia</taxon>
        <taxon>Methanosarcinales</taxon>
        <taxon>Methanosarcinales incertae sedis</taxon>
        <taxon>GOM Arc I cluster</taxon>
        <taxon>Candidatus Argoarchaeum</taxon>
    </lineage>
</organism>
<dbReference type="Proteomes" id="UP000603056">
    <property type="component" value="Unassembled WGS sequence"/>
</dbReference>
<proteinExistence type="predicted"/>
<name>A0A811TCI8_9EURY</name>
<accession>A0A811TCI8</accession>
<sequence length="654" mass="77034">MIPEKVKEVSEKEKPGIMEKYIKQLEIYFNDYEPRGGIHIYEEREKELCQLAGQISKDFDEKTGLLINYIESWGDEALTDDRSFGYLKKFLKGFSPYLTKYGYYFNIDITQAYPKPVFIGRITGEKEASMVVDYVGEKRTVNIIYLERINADNSSWQPESPFYLLPITEEIIIFEDLLLAEAKECAERIMFESEKREIRSAFVYKQWGEMAGLPEEKIIEKIKNDLRESYTIGAIRDAFNRFFLKTYEKYMEEDRDYLSELSRRLAMLSLGPLPHYFTKDPEPLVYNDSLKEICAFMLEKMEGLNTPGKVVIAEDIFEQVPLLVSYDKAVIRKLAEAMYKEQFNDELAVGYLKEIKARVLADNLNVEGIMNGTVAMDDVTFNALEGHFIKIGDIGNDDKIGWDVLVKTLALKEIKPEDLIIKKIEDIIPTKEKWEGLVKLYPYLKMMKYDEVKDGKYLNAHWCALKRVITFNKYKEELDISQFRKERNYIEDRIKEYSNLLKNVRELFKANEKKMSNLLNREENEIPMLNRDYGRTIEGLDEEISLIKEEIRKLKEEEVVALNKKTMIFFGPSNEKKEEIKNKTEMEVEEKEERIEQDLTDIEDFKNKKEVLGEEISIISVKEDKIKEEFKDQEKQIRKYNEISNELAWNPERE</sequence>
<comment type="caution">
    <text evidence="2">The sequence shown here is derived from an EMBL/GenBank/DDBJ whole genome shotgun (WGS) entry which is preliminary data.</text>
</comment>